<accession>A0A0F6U0D6</accession>
<gene>
    <name evidence="1" type="ORF">F384_27500</name>
</gene>
<dbReference type="EMBL" id="CP011133">
    <property type="protein sequence ID" value="AKE62364.1"/>
    <property type="molecule type" value="Genomic_DNA"/>
</dbReference>
<geneLocation type="plasmid" evidence="1">
    <name>unnamed</name>
</geneLocation>
<protein>
    <submittedName>
        <fullName evidence="1">Uncharacterized protein</fullName>
    </submittedName>
</protein>
<organism evidence="1 2">
    <name type="scientific">Citrobacter amalonaticus Y19</name>
    <dbReference type="NCBI Taxonomy" id="1261127"/>
    <lineage>
        <taxon>Bacteria</taxon>
        <taxon>Pseudomonadati</taxon>
        <taxon>Pseudomonadota</taxon>
        <taxon>Gammaproteobacteria</taxon>
        <taxon>Enterobacterales</taxon>
        <taxon>Enterobacteriaceae</taxon>
        <taxon>Citrobacter</taxon>
    </lineage>
</organism>
<evidence type="ECO:0000313" key="2">
    <source>
        <dbReference type="Proteomes" id="UP000034085"/>
    </source>
</evidence>
<reference evidence="1 2" key="1">
    <citation type="submission" date="2015-03" db="EMBL/GenBank/DDBJ databases">
        <title>Complete genome sequence of Citrobacter amalonaticus Y19.</title>
        <authorList>
            <person name="Park S."/>
        </authorList>
    </citation>
    <scope>NUCLEOTIDE SEQUENCE [LARGE SCALE GENOMIC DNA]</scope>
    <source>
        <strain evidence="1 2">Y19</strain>
        <plasmid evidence="2">Plasmid</plasmid>
    </source>
</reference>
<evidence type="ECO:0000313" key="1">
    <source>
        <dbReference type="EMBL" id="AKE62364.1"/>
    </source>
</evidence>
<proteinExistence type="predicted"/>
<keyword evidence="1" id="KW-0614">Plasmid</keyword>
<dbReference type="OrthoDB" id="6608827at2"/>
<dbReference type="Proteomes" id="UP000034085">
    <property type="component" value="Plasmid"/>
</dbReference>
<dbReference type="AlphaFoldDB" id="A0A0F6U0D6"/>
<name>A0A0F6U0D6_CITAM</name>
<dbReference type="HOGENOM" id="CLU_2951936_0_0_6"/>
<dbReference type="PATRIC" id="fig|1261127.3.peg.5709"/>
<sequence>MLRFMKNNKDAKLFEAKQRLEKKIAQFAADGYDEQNLQKALFPATSSHTRESFLSAIQL</sequence>
<dbReference type="KEGG" id="cama:F384_27500"/>